<evidence type="ECO:0000256" key="1">
    <source>
        <dbReference type="SAM" id="MobiDB-lite"/>
    </source>
</evidence>
<feature type="compositionally biased region" description="Low complexity" evidence="1">
    <location>
        <begin position="25"/>
        <end position="63"/>
    </location>
</feature>
<feature type="region of interest" description="Disordered" evidence="1">
    <location>
        <begin position="156"/>
        <end position="179"/>
    </location>
</feature>
<reference evidence="2 3" key="1">
    <citation type="journal article" date="2019" name="Int. J. Syst. Evol. Microbiol.">
        <title>The Global Catalogue of Microorganisms (GCM) 10K type strain sequencing project: providing services to taxonomists for standard genome sequencing and annotation.</title>
        <authorList>
            <consortium name="The Broad Institute Genomics Platform"/>
            <consortium name="The Broad Institute Genome Sequencing Center for Infectious Disease"/>
            <person name="Wu L."/>
            <person name="Ma J."/>
        </authorList>
    </citation>
    <scope>NUCLEOTIDE SEQUENCE [LARGE SCALE GENOMIC DNA]</scope>
    <source>
        <strain evidence="2 3">JCM 16114</strain>
    </source>
</reference>
<sequence length="210" mass="21176">MRLVISGVASVAVAVAVVVEGCAGGAPSTGSESAASGAPSPGSGSVPSGAPSPGSGSAPSEAPYPDSRSISSGAPTSGDVRASASPGPTVTGVGCNGTPVLEGGPLPEVRGTARYAELWGLLFVDATPLKAGKEVKIVWRMTGEGPLRVRASLPDGTTAEQKWGPEEHSGSTWRRPGQEWGTGFVFPKAGCWKVELSRDRGSGQVWLPVR</sequence>
<keyword evidence="3" id="KW-1185">Reference proteome</keyword>
<evidence type="ECO:0000313" key="2">
    <source>
        <dbReference type="EMBL" id="GAA2205965.1"/>
    </source>
</evidence>
<proteinExistence type="predicted"/>
<gene>
    <name evidence="2" type="ORF">GCM10009850_014230</name>
</gene>
<accession>A0ABN3C9N3</accession>
<protein>
    <submittedName>
        <fullName evidence="2">Uncharacterized protein</fullName>
    </submittedName>
</protein>
<dbReference type="Proteomes" id="UP001499843">
    <property type="component" value="Unassembled WGS sequence"/>
</dbReference>
<dbReference type="EMBL" id="BAAAQX010000003">
    <property type="protein sequence ID" value="GAA2205965.1"/>
    <property type="molecule type" value="Genomic_DNA"/>
</dbReference>
<organism evidence="2 3">
    <name type="scientific">Nonomuraea monospora</name>
    <dbReference type="NCBI Taxonomy" id="568818"/>
    <lineage>
        <taxon>Bacteria</taxon>
        <taxon>Bacillati</taxon>
        <taxon>Actinomycetota</taxon>
        <taxon>Actinomycetes</taxon>
        <taxon>Streptosporangiales</taxon>
        <taxon>Streptosporangiaceae</taxon>
        <taxon>Nonomuraea</taxon>
    </lineage>
</organism>
<comment type="caution">
    <text evidence="2">The sequence shown here is derived from an EMBL/GenBank/DDBJ whole genome shotgun (WGS) entry which is preliminary data.</text>
</comment>
<feature type="region of interest" description="Disordered" evidence="1">
    <location>
        <begin position="25"/>
        <end position="105"/>
    </location>
</feature>
<name>A0ABN3C9N3_9ACTN</name>
<evidence type="ECO:0000313" key="3">
    <source>
        <dbReference type="Proteomes" id="UP001499843"/>
    </source>
</evidence>